<evidence type="ECO:0000313" key="2">
    <source>
        <dbReference type="Proteomes" id="UP001176961"/>
    </source>
</evidence>
<dbReference type="AlphaFoldDB" id="A0AA36GYB1"/>
<protein>
    <submittedName>
        <fullName evidence="1">Uncharacterized protein</fullName>
    </submittedName>
</protein>
<proteinExistence type="predicted"/>
<comment type="caution">
    <text evidence="1">The sequence shown here is derived from an EMBL/GenBank/DDBJ whole genome shotgun (WGS) entry which is preliminary data.</text>
</comment>
<reference evidence="1" key="1">
    <citation type="submission" date="2023-07" db="EMBL/GenBank/DDBJ databases">
        <authorList>
            <consortium name="CYATHOMIX"/>
        </authorList>
    </citation>
    <scope>NUCLEOTIDE SEQUENCE</scope>
    <source>
        <strain evidence="1">N/A</strain>
    </source>
</reference>
<sequence length="386" mass="41616">MTSFSPLRLCEHDSEHIMDHYTEVEDRIDADGIMEDEALEQKVAKLCADADITGEEDGSQLPEEKLLIETYQFSFNIRTQHNLLFSCKSFSSTGTLSSNVINDIKAGESFEKCGPTLFQQVLIQNEELACGANDSTESSSASNSKSSVENAMDGDMQSIVVTPASSILYPTAVTVSFSSFNSGDSQSEELLSSLYTASDGRWSQTSDSRSDSLLSFSTGVGLSDSDSEACNLAINSCSSSTSMNTAVDSRAISVAEDESEAISIAGESNMSYVHSSEESLWTAKSLSCTLLSKQSSKTARPPLLEVDDLHTAVEAPFVLHTAWERTADTHTLPFMTENCLASEEHSDSFASAQSSSGCGPLYCSFIEEQEELHEIKSLPNLGSSRG</sequence>
<name>A0AA36GYB1_CYLNA</name>
<organism evidence="1 2">
    <name type="scientific">Cylicocyclus nassatus</name>
    <name type="common">Nematode worm</name>
    <dbReference type="NCBI Taxonomy" id="53992"/>
    <lineage>
        <taxon>Eukaryota</taxon>
        <taxon>Metazoa</taxon>
        <taxon>Ecdysozoa</taxon>
        <taxon>Nematoda</taxon>
        <taxon>Chromadorea</taxon>
        <taxon>Rhabditida</taxon>
        <taxon>Rhabditina</taxon>
        <taxon>Rhabditomorpha</taxon>
        <taxon>Strongyloidea</taxon>
        <taxon>Strongylidae</taxon>
        <taxon>Cylicocyclus</taxon>
    </lineage>
</organism>
<keyword evidence="2" id="KW-1185">Reference proteome</keyword>
<gene>
    <name evidence="1" type="ORF">CYNAS_LOCUS12369</name>
</gene>
<dbReference type="EMBL" id="CATQJL010000223">
    <property type="protein sequence ID" value="CAJ0600386.1"/>
    <property type="molecule type" value="Genomic_DNA"/>
</dbReference>
<accession>A0AA36GYB1</accession>
<evidence type="ECO:0000313" key="1">
    <source>
        <dbReference type="EMBL" id="CAJ0600386.1"/>
    </source>
</evidence>
<dbReference type="Proteomes" id="UP001176961">
    <property type="component" value="Unassembled WGS sequence"/>
</dbReference>